<dbReference type="PANTHER" id="PTHR30469:SF18">
    <property type="entry name" value="RESISTANCE-NODULATION-CELL DIVISION (RND) EFFLUX MEMBRANE FUSION PROTEIN-RELATED"/>
    <property type="match status" value="1"/>
</dbReference>
<feature type="domain" description="CzcB-like C-terminal circularly permuted SH3-like" evidence="4">
    <location>
        <begin position="301"/>
        <end position="355"/>
    </location>
</feature>
<dbReference type="Pfam" id="PF25954">
    <property type="entry name" value="Beta-barrel_RND_2"/>
    <property type="match status" value="1"/>
</dbReference>
<proteinExistence type="inferred from homology"/>
<evidence type="ECO:0000313" key="6">
    <source>
        <dbReference type="Proteomes" id="UP000622707"/>
    </source>
</evidence>
<keyword evidence="6" id="KW-1185">Reference proteome</keyword>
<comment type="similarity">
    <text evidence="1">Belongs to the membrane fusion protein (MFP) (TC 8.A.1) family.</text>
</comment>
<dbReference type="Pfam" id="PF25973">
    <property type="entry name" value="BSH_CzcB"/>
    <property type="match status" value="1"/>
</dbReference>
<organism evidence="5 6">
    <name type="scientific">Ramlibacter alkalitolerans</name>
    <dbReference type="NCBI Taxonomy" id="2039631"/>
    <lineage>
        <taxon>Bacteria</taxon>
        <taxon>Pseudomonadati</taxon>
        <taxon>Pseudomonadota</taxon>
        <taxon>Betaproteobacteria</taxon>
        <taxon>Burkholderiales</taxon>
        <taxon>Comamonadaceae</taxon>
        <taxon>Ramlibacter</taxon>
    </lineage>
</organism>
<dbReference type="SUPFAM" id="SSF111369">
    <property type="entry name" value="HlyD-like secretion proteins"/>
    <property type="match status" value="1"/>
</dbReference>
<dbReference type="EMBL" id="JAEQND010000003">
    <property type="protein sequence ID" value="MBL0424939.1"/>
    <property type="molecule type" value="Genomic_DNA"/>
</dbReference>
<name>A0ABS1JL45_9BURK</name>
<reference evidence="5 6" key="1">
    <citation type="journal article" date="2017" name="Int. J. Syst. Evol. Microbiol.">
        <title>Ramlibacter alkalitolerans sp. nov., alkali-tolerant bacterium isolated from soil of ginseng.</title>
        <authorList>
            <person name="Lee D.H."/>
            <person name="Cha C.J."/>
        </authorList>
    </citation>
    <scope>NUCLEOTIDE SEQUENCE [LARGE SCALE GENOMIC DNA]</scope>
    <source>
        <strain evidence="5 6">KACC 19305</strain>
    </source>
</reference>
<dbReference type="Pfam" id="PF25975">
    <property type="entry name" value="CzcB_C"/>
    <property type="match status" value="1"/>
</dbReference>
<dbReference type="InterPro" id="IPR006143">
    <property type="entry name" value="RND_pump_MFP"/>
</dbReference>
<dbReference type="RefSeq" id="WP_201688163.1">
    <property type="nucleotide sequence ID" value="NZ_JAEQND010000003.1"/>
</dbReference>
<accession>A0ABS1JL45</accession>
<dbReference type="Proteomes" id="UP000622707">
    <property type="component" value="Unassembled WGS sequence"/>
</dbReference>
<dbReference type="PANTHER" id="PTHR30469">
    <property type="entry name" value="MULTIDRUG RESISTANCE PROTEIN MDTA"/>
    <property type="match status" value="1"/>
</dbReference>
<dbReference type="InterPro" id="IPR058647">
    <property type="entry name" value="BSH_CzcB-like"/>
</dbReference>
<dbReference type="InterPro" id="IPR058792">
    <property type="entry name" value="Beta-barrel_RND_2"/>
</dbReference>
<evidence type="ECO:0000259" key="4">
    <source>
        <dbReference type="Pfam" id="PF25975"/>
    </source>
</evidence>
<feature type="domain" description="CzcB-like barrel-sandwich hybrid" evidence="3">
    <location>
        <begin position="73"/>
        <end position="206"/>
    </location>
</feature>
<dbReference type="Gene3D" id="2.40.30.170">
    <property type="match status" value="1"/>
</dbReference>
<dbReference type="Gene3D" id="1.10.287.470">
    <property type="entry name" value="Helix hairpin bin"/>
    <property type="match status" value="1"/>
</dbReference>
<gene>
    <name evidence="5" type="ORF">JI746_07455</name>
</gene>
<dbReference type="InterPro" id="IPR058649">
    <property type="entry name" value="CzcB_C"/>
</dbReference>
<dbReference type="Gene3D" id="2.40.50.100">
    <property type="match status" value="1"/>
</dbReference>
<evidence type="ECO:0000259" key="3">
    <source>
        <dbReference type="Pfam" id="PF25973"/>
    </source>
</evidence>
<protein>
    <submittedName>
        <fullName evidence="5">Efflux RND transporter periplasmic adaptor subunit</fullName>
    </submittedName>
</protein>
<dbReference type="NCBIfam" id="TIGR01730">
    <property type="entry name" value="RND_mfp"/>
    <property type="match status" value="1"/>
</dbReference>
<dbReference type="Gene3D" id="2.40.420.20">
    <property type="match status" value="1"/>
</dbReference>
<sequence length="364" mass="38026">MERSAVNRRARATAAWVASAVLAMLLALLQCVAAAQVPVADRAGSHELRTVAASGGGGRQSVAFDGVVEAVRQTAIAAQVSGAVVALEVRAGDRVRSGQVLLRLDSRAAEQAAAASAAQVGAASAEREAATRDFERQQQLFAKNYISRAALDRAEAQYRAAQAGTAAQVAMAGAARTQSSFYVVRAPYGGIVADVAVVLGDMALPGRPLLTVYDPGALRVRAAVPQTVALQLATDMRPQAEIPGLGQRIAPARWQLLPTVDPATHTLELRLDLPAVAPGVTPGMFARAWLPLPGGAAGSRVYVPQGAVLRRAQLDAVYVVGPDDRPLLRQVRLGRADADRIEILSGLDAGERVALDPQVAARVR</sequence>
<evidence type="ECO:0000259" key="2">
    <source>
        <dbReference type="Pfam" id="PF25954"/>
    </source>
</evidence>
<evidence type="ECO:0000313" key="5">
    <source>
        <dbReference type="EMBL" id="MBL0424939.1"/>
    </source>
</evidence>
<feature type="domain" description="CusB-like beta-barrel" evidence="2">
    <location>
        <begin position="220"/>
        <end position="288"/>
    </location>
</feature>
<evidence type="ECO:0000256" key="1">
    <source>
        <dbReference type="ARBA" id="ARBA00009477"/>
    </source>
</evidence>
<comment type="caution">
    <text evidence="5">The sequence shown here is derived from an EMBL/GenBank/DDBJ whole genome shotgun (WGS) entry which is preliminary data.</text>
</comment>